<reference evidence="2" key="1">
    <citation type="submission" date="2020-05" db="EMBL/GenBank/DDBJ databases">
        <title>Frigoriglobus tundricola gen. nov., sp. nov., a psychrotolerant cellulolytic planctomycete of the family Gemmataceae with two divergent copies of 16S rRNA gene.</title>
        <authorList>
            <person name="Kulichevskaya I.S."/>
            <person name="Ivanova A.A."/>
            <person name="Naumoff D.G."/>
            <person name="Beletsky A.V."/>
            <person name="Rijpstra W.I.C."/>
            <person name="Sinninghe Damste J.S."/>
            <person name="Mardanov A.V."/>
            <person name="Ravin N.V."/>
            <person name="Dedysh S.N."/>
        </authorList>
    </citation>
    <scope>NUCLEOTIDE SEQUENCE [LARGE SCALE GENOMIC DNA]</scope>
    <source>
        <strain evidence="2">PL17</strain>
    </source>
</reference>
<name>A0A6M5YZB3_9BACT</name>
<evidence type="ECO:0000313" key="2">
    <source>
        <dbReference type="Proteomes" id="UP000503447"/>
    </source>
</evidence>
<gene>
    <name evidence="1" type="ORF">FTUN_7001</name>
</gene>
<dbReference type="Proteomes" id="UP000503447">
    <property type="component" value="Chromosome"/>
</dbReference>
<accession>A0A6M5YZB3</accession>
<evidence type="ECO:0000313" key="1">
    <source>
        <dbReference type="EMBL" id="QJW99389.1"/>
    </source>
</evidence>
<organism evidence="1 2">
    <name type="scientific">Frigoriglobus tundricola</name>
    <dbReference type="NCBI Taxonomy" id="2774151"/>
    <lineage>
        <taxon>Bacteria</taxon>
        <taxon>Pseudomonadati</taxon>
        <taxon>Planctomycetota</taxon>
        <taxon>Planctomycetia</taxon>
        <taxon>Gemmatales</taxon>
        <taxon>Gemmataceae</taxon>
        <taxon>Frigoriglobus</taxon>
    </lineage>
</organism>
<proteinExistence type="predicted"/>
<protein>
    <submittedName>
        <fullName evidence="1">Uncharacterized protein</fullName>
    </submittedName>
</protein>
<dbReference type="EMBL" id="CP053452">
    <property type="protein sequence ID" value="QJW99389.1"/>
    <property type="molecule type" value="Genomic_DNA"/>
</dbReference>
<dbReference type="AlphaFoldDB" id="A0A6M5YZB3"/>
<sequence>MSGEWIGRRNCEDFAGRVRSTCNYYTRIRAEWRFFPIDRSVRFRCPVIIP</sequence>
<keyword evidence="2" id="KW-1185">Reference proteome</keyword>
<dbReference type="KEGG" id="ftj:FTUN_7001"/>